<accession>A0A508WZD3</accession>
<reference evidence="7" key="1">
    <citation type="submission" date="2017-04" db="EMBL/GenBank/DDBJ databases">
        <authorList>
            <person name="Porter S."/>
            <person name="Friesen M.L."/>
            <person name="Faber-Hammond J."/>
        </authorList>
    </citation>
    <scope>NUCLEOTIDE SEQUENCE</scope>
    <source>
        <strain evidence="7">Str16</strain>
    </source>
</reference>
<keyword evidence="3 5" id="KW-0862">Zinc</keyword>
<dbReference type="EMBL" id="NBUC01000066">
    <property type="protein sequence ID" value="PLU04232.1"/>
    <property type="molecule type" value="Genomic_DNA"/>
</dbReference>
<feature type="binding site" evidence="5">
    <location>
        <position position="270"/>
    </location>
    <ligand>
        <name>Zn(2+)</name>
        <dbReference type="ChEBI" id="CHEBI:29105"/>
        <note>catalytic</note>
    </ligand>
</feature>
<evidence type="ECO:0000313" key="9">
    <source>
        <dbReference type="Proteomes" id="UP001190825"/>
    </source>
</evidence>
<feature type="domain" description="Adenosine deaminase" evidence="6">
    <location>
        <begin position="7"/>
        <end position="320"/>
    </location>
</feature>
<dbReference type="SMR" id="A0A508WZD3"/>
<dbReference type="PANTHER" id="PTHR43114">
    <property type="entry name" value="ADENINE DEAMINASE"/>
    <property type="match status" value="1"/>
</dbReference>
<reference evidence="8" key="3">
    <citation type="submission" date="2019-06" db="EMBL/GenBank/DDBJ databases">
        <authorList>
            <person name="Le Quere A."/>
            <person name="Colella S."/>
        </authorList>
    </citation>
    <scope>NUCLEOTIDE SEQUENCE</scope>
    <source>
        <strain evidence="8">EmedicaeMD41</strain>
    </source>
</reference>
<dbReference type="PANTHER" id="PTHR43114:SF6">
    <property type="entry name" value="ADENINE DEAMINASE"/>
    <property type="match status" value="1"/>
</dbReference>
<evidence type="ECO:0000256" key="2">
    <source>
        <dbReference type="ARBA" id="ARBA00022801"/>
    </source>
</evidence>
<keyword evidence="4 5" id="KW-0546">Nucleotide metabolism</keyword>
<dbReference type="GO" id="GO:0043103">
    <property type="term" value="P:hypoxanthine salvage"/>
    <property type="evidence" value="ECO:0007669"/>
    <property type="project" value="UniProtKB-UniRule"/>
</dbReference>
<feature type="active site" description="Proton donor" evidence="5">
    <location>
        <position position="192"/>
    </location>
</feature>
<proteinExistence type="inferred from homology"/>
<dbReference type="EC" id="3.5.4.2" evidence="5"/>
<comment type="catalytic activity">
    <reaction evidence="5">
        <text>adenine + H2O + H(+) = hypoxanthine + NH4(+)</text>
        <dbReference type="Rhea" id="RHEA:23688"/>
        <dbReference type="ChEBI" id="CHEBI:15377"/>
        <dbReference type="ChEBI" id="CHEBI:15378"/>
        <dbReference type="ChEBI" id="CHEBI:16708"/>
        <dbReference type="ChEBI" id="CHEBI:17368"/>
        <dbReference type="ChEBI" id="CHEBI:28938"/>
        <dbReference type="EC" id="3.5.4.2"/>
    </reaction>
</comment>
<dbReference type="HAMAP" id="MF_01962">
    <property type="entry name" value="Adenine_deaminase"/>
    <property type="match status" value="1"/>
</dbReference>
<name>A0A508WZD3_9HYPH</name>
<dbReference type="InterPro" id="IPR001365">
    <property type="entry name" value="A_deaminase_dom"/>
</dbReference>
<dbReference type="InterPro" id="IPR032466">
    <property type="entry name" value="Metal_Hydrolase"/>
</dbReference>
<evidence type="ECO:0000259" key="6">
    <source>
        <dbReference type="Pfam" id="PF00962"/>
    </source>
</evidence>
<feature type="binding site" evidence="5">
    <location>
        <position position="271"/>
    </location>
    <ligand>
        <name>substrate</name>
    </ligand>
</feature>
<feature type="binding site" evidence="5">
    <location>
        <position position="11"/>
    </location>
    <ligand>
        <name>Zn(2+)</name>
        <dbReference type="ChEBI" id="CHEBI:29105"/>
        <note>catalytic</note>
    </ligand>
</feature>
<evidence type="ECO:0000256" key="3">
    <source>
        <dbReference type="ARBA" id="ARBA00022833"/>
    </source>
</evidence>
<evidence type="ECO:0000256" key="4">
    <source>
        <dbReference type="ARBA" id="ARBA00023080"/>
    </source>
</evidence>
<dbReference type="EMBL" id="CABFNB010000111">
    <property type="protein sequence ID" value="VTZ62726.1"/>
    <property type="molecule type" value="Genomic_DNA"/>
</dbReference>
<keyword evidence="1 5" id="KW-0479">Metal-binding</keyword>
<dbReference type="RefSeq" id="WP_012067546.1">
    <property type="nucleotide sequence ID" value="NZ_ATYC01000022.1"/>
</dbReference>
<dbReference type="Gene3D" id="3.20.20.140">
    <property type="entry name" value="Metal-dependent hydrolases"/>
    <property type="match status" value="1"/>
</dbReference>
<evidence type="ECO:0000256" key="5">
    <source>
        <dbReference type="HAMAP-Rule" id="MF_01962"/>
    </source>
</evidence>
<dbReference type="GO" id="GO:0008270">
    <property type="term" value="F:zinc ion binding"/>
    <property type="evidence" value="ECO:0007669"/>
    <property type="project" value="UniProtKB-UniRule"/>
</dbReference>
<evidence type="ECO:0000256" key="1">
    <source>
        <dbReference type="ARBA" id="ARBA00022723"/>
    </source>
</evidence>
<dbReference type="GO" id="GO:0006146">
    <property type="term" value="P:adenine catabolic process"/>
    <property type="evidence" value="ECO:0007669"/>
    <property type="project" value="UniProtKB-UniRule"/>
</dbReference>
<reference evidence="7 9" key="2">
    <citation type="journal article" date="2018" name="FEMS Microbiol. Ecol.">
        <title>Co-invading symbiotic mutualists of Medicago polymorpha retain high ancestral diversity and contain diverse accessory genomes.</title>
        <authorList>
            <person name="Porter S.S."/>
            <person name="Faber-Hammond J.J."/>
            <person name="Friesen M.L."/>
        </authorList>
    </citation>
    <scope>NUCLEOTIDE SEQUENCE [LARGE SCALE GENOMIC DNA]</scope>
    <source>
        <strain evidence="7 9">Str16</strain>
    </source>
</reference>
<dbReference type="CDD" id="cd01320">
    <property type="entry name" value="ADA"/>
    <property type="match status" value="1"/>
</dbReference>
<sequence>MTAHLKKAELHCHIEGATPPELAVRQARKYGVDTGTIIRDGAYVWEDFTSFVKCYDAVASLFRTEGDYALLAEAYLTELAEAGTIYSEIIVSPDHGNTVGLGADAYLEGLAAGMEAAKARKGIESRMLITGIRHLGPEAVVRTAEYAASHRHPLVTGFNLAGEERMHSVAEFSRAFDIVRDAGLGLTIHAGELSGAFSVRDALDHVRPARISHGVRAIEDTDLVRRLADEGVVLEVCPGSNIALKVFPDFPSHPLRRLYDAGVRVTLNSDDPPFFHTSLAQEYEIAAHAMGFSDGEIDRMTRTALEAAFVDEPTRERLLAALHI</sequence>
<feature type="site" description="Important for catalytic activity" evidence="5">
    <location>
        <position position="213"/>
    </location>
</feature>
<dbReference type="GeneID" id="61610895"/>
<protein>
    <recommendedName>
        <fullName evidence="5">Adenine deaminase</fullName>
        <shortName evidence="5">ADE</shortName>
        <ecNumber evidence="5">3.5.4.2</ecNumber>
    </recommendedName>
    <alternativeName>
        <fullName evidence="5">Adenine aminohydrolase</fullName>
        <shortName evidence="5">AAH</shortName>
    </alternativeName>
</protein>
<keyword evidence="9" id="KW-1185">Reference proteome</keyword>
<dbReference type="AlphaFoldDB" id="A0A508WZD3"/>
<dbReference type="InterPro" id="IPR006330">
    <property type="entry name" value="Ado/ade_deaminase"/>
</dbReference>
<organism evidence="8">
    <name type="scientific">Sinorhizobium medicae</name>
    <dbReference type="NCBI Taxonomy" id="110321"/>
    <lineage>
        <taxon>Bacteria</taxon>
        <taxon>Pseudomonadati</taxon>
        <taxon>Pseudomonadota</taxon>
        <taxon>Alphaproteobacteria</taxon>
        <taxon>Hyphomicrobiales</taxon>
        <taxon>Rhizobiaceae</taxon>
        <taxon>Sinorhizobium/Ensifer group</taxon>
        <taxon>Sinorhizobium</taxon>
    </lineage>
</organism>
<dbReference type="Proteomes" id="UP000507954">
    <property type="component" value="Unassembled WGS sequence"/>
</dbReference>
<feature type="binding site" evidence="5">
    <location>
        <position position="13"/>
    </location>
    <ligand>
        <name>Zn(2+)</name>
        <dbReference type="ChEBI" id="CHEBI:29105"/>
        <note>catalytic</note>
    </ligand>
</feature>
<evidence type="ECO:0000313" key="8">
    <source>
        <dbReference type="EMBL" id="VTZ62726.1"/>
    </source>
</evidence>
<dbReference type="Proteomes" id="UP001190825">
    <property type="component" value="Unassembled WGS sequence"/>
</dbReference>
<dbReference type="NCBIfam" id="NF006848">
    <property type="entry name" value="PRK09358.1-3"/>
    <property type="match status" value="1"/>
</dbReference>
<dbReference type="Pfam" id="PF00962">
    <property type="entry name" value="A_deaminase"/>
    <property type="match status" value="1"/>
</dbReference>
<dbReference type="NCBIfam" id="TIGR01430">
    <property type="entry name" value="aden_deam"/>
    <property type="match status" value="1"/>
</dbReference>
<dbReference type="OMA" id="RPQFKPY"/>
<keyword evidence="2 5" id="KW-0378">Hydrolase</keyword>
<feature type="binding site" evidence="5">
    <location>
        <position position="189"/>
    </location>
    <ligand>
        <name>Zn(2+)</name>
        <dbReference type="ChEBI" id="CHEBI:29105"/>
        <note>catalytic</note>
    </ligand>
</feature>
<comment type="function">
    <text evidence="5">Catalyzes the hydrolytic deamination of adenine to hypoxanthine. Plays an important role in the purine salvage pathway and in nitrogen catabolism.</text>
</comment>
<evidence type="ECO:0000313" key="7">
    <source>
        <dbReference type="EMBL" id="PLU04232.1"/>
    </source>
</evidence>
<dbReference type="GO" id="GO:0009117">
    <property type="term" value="P:nucleotide metabolic process"/>
    <property type="evidence" value="ECO:0007669"/>
    <property type="project" value="UniProtKB-KW"/>
</dbReference>
<dbReference type="InterPro" id="IPR028892">
    <property type="entry name" value="ADE"/>
</dbReference>
<dbReference type="SUPFAM" id="SSF51556">
    <property type="entry name" value="Metallo-dependent hydrolases"/>
    <property type="match status" value="1"/>
</dbReference>
<comment type="cofactor">
    <cofactor evidence="5">
        <name>Zn(2+)</name>
        <dbReference type="ChEBI" id="CHEBI:29105"/>
    </cofactor>
    <text evidence="5">Binds 1 zinc ion per subunit.</text>
</comment>
<dbReference type="GO" id="GO:0000034">
    <property type="term" value="F:adenine deaminase activity"/>
    <property type="evidence" value="ECO:0007669"/>
    <property type="project" value="UniProtKB-UniRule"/>
</dbReference>
<comment type="similarity">
    <text evidence="5">Belongs to the metallo-dependent hydrolases superfamily. Adenosine and AMP deaminases family. Adenine deaminase type 2 subfamily.</text>
</comment>
<gene>
    <name evidence="7" type="ORF">BMJ33_12130</name>
    <name evidence="8" type="ORF">EMEDMD4_440040</name>
</gene>